<dbReference type="SUPFAM" id="SSF50969">
    <property type="entry name" value="YVTN repeat-like/Quinoprotein amine dehydrogenase"/>
    <property type="match status" value="1"/>
</dbReference>
<dbReference type="InterPro" id="IPR011044">
    <property type="entry name" value="Quino_amine_DH_bsu"/>
</dbReference>
<protein>
    <submittedName>
        <fullName evidence="2">Ig-like domain repeat protein</fullName>
    </submittedName>
</protein>
<dbReference type="Gene3D" id="2.130.10.10">
    <property type="entry name" value="YVTN repeat-like/Quinoprotein amine dehydrogenase"/>
    <property type="match status" value="2"/>
</dbReference>
<reference evidence="2 3" key="1">
    <citation type="submission" date="2023-06" db="EMBL/GenBank/DDBJ databases">
        <authorList>
            <person name="Yushchuk O."/>
            <person name="Binda E."/>
            <person name="Ruckert-Reed C."/>
            <person name="Fedorenko V."/>
            <person name="Kalinowski J."/>
            <person name="Marinelli F."/>
        </authorList>
    </citation>
    <scope>NUCLEOTIDE SEQUENCE [LARGE SCALE GENOMIC DNA]</scope>
    <source>
        <strain evidence="2 3">NRRL 3884</strain>
    </source>
</reference>
<organism evidence="2 3">
    <name type="scientific">Actinoplanes oblitus</name>
    <dbReference type="NCBI Taxonomy" id="3040509"/>
    <lineage>
        <taxon>Bacteria</taxon>
        <taxon>Bacillati</taxon>
        <taxon>Actinomycetota</taxon>
        <taxon>Actinomycetes</taxon>
        <taxon>Micromonosporales</taxon>
        <taxon>Micromonosporaceae</taxon>
        <taxon>Actinoplanes</taxon>
    </lineage>
</organism>
<evidence type="ECO:0000313" key="2">
    <source>
        <dbReference type="EMBL" id="WIM96381.1"/>
    </source>
</evidence>
<dbReference type="EMBL" id="CP126980">
    <property type="protein sequence ID" value="WIM96381.1"/>
    <property type="molecule type" value="Genomic_DNA"/>
</dbReference>
<evidence type="ECO:0000256" key="1">
    <source>
        <dbReference type="SAM" id="SignalP"/>
    </source>
</evidence>
<feature type="chain" id="PRO_5045112012" evidence="1">
    <location>
        <begin position="31"/>
        <end position="829"/>
    </location>
</feature>
<evidence type="ECO:0000313" key="3">
    <source>
        <dbReference type="Proteomes" id="UP001240150"/>
    </source>
</evidence>
<dbReference type="InterPro" id="IPR013783">
    <property type="entry name" value="Ig-like_fold"/>
</dbReference>
<accession>A0ABY8WEU6</accession>
<gene>
    <name evidence="2" type="ORF">ACTOB_008573</name>
</gene>
<name>A0ABY8WEU6_9ACTN</name>
<dbReference type="Proteomes" id="UP001240150">
    <property type="component" value="Chromosome"/>
</dbReference>
<dbReference type="Gene3D" id="2.60.40.10">
    <property type="entry name" value="Immunoglobulins"/>
    <property type="match status" value="2"/>
</dbReference>
<proteinExistence type="predicted"/>
<keyword evidence="1" id="KW-0732">Signal</keyword>
<sequence>MVNRRIGAATVAVLTGTTALAVGSAAPALAGTSPVIAVESVGDILVDGAHQRVFISDPDGGKVVATDYSGNELGSAPVSDARDLALAPDSSRLYVTSARESAVFALDTSTLAQDAKYSTGDVAPQDVAVAGDRIWFSYLDGAGALGTIDVSTETPTVLLDRYRTGTSAAELATASAKPNRIGLASTDKTAVLDVSGDAATEVAAADGNSGKIVDMAISPDGERIAAAREGDQAITLRDVGDLGVSRYLRYEQFANAVDFAADGSVAGGAHGVLAPNLYVFTRSDELITSLTSPNDGRGVDRAVAWEPNGDRLFAISANGTVFRFNAYSDTKQAPTTVTLAGRPSVVPGEPVTLTGKLASSVPAAAGSTVTITRDGASLGTVEIGAGGSFSVTDTPPAGGTVTYQVSYAGDDSHLPSTASTSVRVERAASTVTLWGPSTVIPGAPVTVTGRLTSQGHSHAGDSLAVSRAGLPLGTVTVDADQNFSFTGTAPDAEGTWAYEFTYAGSDTLLPGSATAPVVVSRTASTLTLAGPSSATRAKPLTITGTLASPLALPAGTTVSITRIDLEHPAGTSLGTAPVAANGSFSVTDTPPAGGTVTYRAAYAGDRTHTPATATKAVAVSRTTPSVTLTNGGKVYDYGRTVSFTAHLGATYQNRTVEIWADPSGADQAKVLVKRGTVNGSGNVTASVRLTRDTTVSAVFTGDARTAPRTVTATVGTRVSLTLKVSRHYKTGKIGGTKYRYFHVTTDARFTTSMTGGATRKVYVSLQSYAKGKWRTMDTGYFDATDALYLNGKNLAGVRLRVRTAYVRGLSGDSLNATTWTPYQYFTFTK</sequence>
<dbReference type="InterPro" id="IPR015943">
    <property type="entry name" value="WD40/YVTN_repeat-like_dom_sf"/>
</dbReference>
<keyword evidence="3" id="KW-1185">Reference proteome</keyword>
<feature type="signal peptide" evidence="1">
    <location>
        <begin position="1"/>
        <end position="30"/>
    </location>
</feature>
<dbReference type="RefSeq" id="WP_284917663.1">
    <property type="nucleotide sequence ID" value="NZ_CP126980.1"/>
</dbReference>